<dbReference type="EMBL" id="GGMS01006922">
    <property type="protein sequence ID" value="MBY76125.1"/>
    <property type="molecule type" value="Transcribed_RNA"/>
</dbReference>
<protein>
    <submittedName>
        <fullName evidence="1">Uncharacterized protein</fullName>
    </submittedName>
</protein>
<accession>A0A2S2QEF6</accession>
<sequence length="112" mass="12119">MRVKIILQCNNQLVSAINSCTNQDSGVYTFVAQTQGAPIIVLNIYAVSITNEPVSVYIKDSVPVRCNAIALGYLFTGLSQKWIVNDSYVIKNYGTNALASVFDSVASVVVLL</sequence>
<dbReference type="AlphaFoldDB" id="A0A2S2QEF6"/>
<reference evidence="1" key="1">
    <citation type="submission" date="2018-04" db="EMBL/GenBank/DDBJ databases">
        <title>Transcriptome assembly of Sipha flava.</title>
        <authorList>
            <person name="Scully E.D."/>
            <person name="Geib S.M."/>
            <person name="Palmer N.A."/>
            <person name="Koch K."/>
            <person name="Bradshaw J."/>
            <person name="Heng-Moss T."/>
            <person name="Sarath G."/>
        </authorList>
    </citation>
    <scope>NUCLEOTIDE SEQUENCE</scope>
</reference>
<organism evidence="1">
    <name type="scientific">Sipha flava</name>
    <name type="common">yellow sugarcane aphid</name>
    <dbReference type="NCBI Taxonomy" id="143950"/>
    <lineage>
        <taxon>Eukaryota</taxon>
        <taxon>Metazoa</taxon>
        <taxon>Ecdysozoa</taxon>
        <taxon>Arthropoda</taxon>
        <taxon>Hexapoda</taxon>
        <taxon>Insecta</taxon>
        <taxon>Pterygota</taxon>
        <taxon>Neoptera</taxon>
        <taxon>Paraneoptera</taxon>
        <taxon>Hemiptera</taxon>
        <taxon>Sternorrhyncha</taxon>
        <taxon>Aphidomorpha</taxon>
        <taxon>Aphidoidea</taxon>
        <taxon>Aphididae</taxon>
        <taxon>Sipha</taxon>
    </lineage>
</organism>
<evidence type="ECO:0000313" key="1">
    <source>
        <dbReference type="EMBL" id="MBY76125.1"/>
    </source>
</evidence>
<proteinExistence type="predicted"/>
<gene>
    <name evidence="1" type="ORF">g.154721</name>
</gene>
<name>A0A2S2QEF6_9HEMI</name>